<reference evidence="3 4" key="1">
    <citation type="journal article" date="2019" name="Int. J. Syst. Evol. Microbiol.">
        <title>The Global Catalogue of Microorganisms (GCM) 10K type strain sequencing project: providing services to taxonomists for standard genome sequencing and annotation.</title>
        <authorList>
            <consortium name="The Broad Institute Genomics Platform"/>
            <consortium name="The Broad Institute Genome Sequencing Center for Infectious Disease"/>
            <person name="Wu L."/>
            <person name="Ma J."/>
        </authorList>
    </citation>
    <scope>NUCLEOTIDE SEQUENCE [LARGE SCALE GENOMIC DNA]</scope>
    <source>
        <strain evidence="3 4">JCM 4316</strain>
    </source>
</reference>
<dbReference type="EMBL" id="BAAASD010000005">
    <property type="protein sequence ID" value="GAA2335305.1"/>
    <property type="molecule type" value="Genomic_DNA"/>
</dbReference>
<accession>A0ABN3FQF7</accession>
<dbReference type="InterPro" id="IPR006442">
    <property type="entry name" value="Antitoxin_Phd/YefM"/>
</dbReference>
<dbReference type="Pfam" id="PF02604">
    <property type="entry name" value="PhdYeFM_antitox"/>
    <property type="match status" value="1"/>
</dbReference>
<evidence type="ECO:0000313" key="3">
    <source>
        <dbReference type="EMBL" id="GAA2335305.1"/>
    </source>
</evidence>
<proteinExistence type="inferred from homology"/>
<dbReference type="NCBIfam" id="TIGR01552">
    <property type="entry name" value="phd_fam"/>
    <property type="match status" value="1"/>
</dbReference>
<sequence length="194" mass="21166">MVLIRGGTDTNRGGDRTGAAPLEFVAGAAAGSRAAVPCPTAPHTEQTGIVQWLDDRTNGRLRATESADPPLRDLRSPVKHLVVDIDDQWTPTKFVRYLVQVERGGSSMSITASEARQNLFPLIEQVNEDHAPVHITSRKGNAVLMSEEDFNSWAETVHLLRSPKNARRLLDSIAEAEAGKAQRRQLIDPDAGRA</sequence>
<evidence type="ECO:0000256" key="2">
    <source>
        <dbReference type="RuleBase" id="RU362080"/>
    </source>
</evidence>
<comment type="caution">
    <text evidence="3">The sequence shown here is derived from an EMBL/GenBank/DDBJ whole genome shotgun (WGS) entry which is preliminary data.</text>
</comment>
<dbReference type="SUPFAM" id="SSF143120">
    <property type="entry name" value="YefM-like"/>
    <property type="match status" value="1"/>
</dbReference>
<keyword evidence="4" id="KW-1185">Reference proteome</keyword>
<comment type="function">
    <text evidence="2">Antitoxin component of a type II toxin-antitoxin (TA) system.</text>
</comment>
<dbReference type="InterPro" id="IPR036165">
    <property type="entry name" value="YefM-like_sf"/>
</dbReference>
<dbReference type="Gene3D" id="3.40.1620.10">
    <property type="entry name" value="YefM-like domain"/>
    <property type="match status" value="1"/>
</dbReference>
<dbReference type="Proteomes" id="UP001500253">
    <property type="component" value="Unassembled WGS sequence"/>
</dbReference>
<organism evidence="3 4">
    <name type="scientific">Streptomyces cuspidosporus</name>
    <dbReference type="NCBI Taxonomy" id="66882"/>
    <lineage>
        <taxon>Bacteria</taxon>
        <taxon>Bacillati</taxon>
        <taxon>Actinomycetota</taxon>
        <taxon>Actinomycetes</taxon>
        <taxon>Kitasatosporales</taxon>
        <taxon>Streptomycetaceae</taxon>
        <taxon>Streptomyces</taxon>
    </lineage>
</organism>
<comment type="similarity">
    <text evidence="1 2">Belongs to the phD/YefM antitoxin family.</text>
</comment>
<gene>
    <name evidence="3" type="ORF">GCM10010246_19170</name>
</gene>
<dbReference type="InterPro" id="IPR051405">
    <property type="entry name" value="phD/YefM_antitoxin"/>
</dbReference>
<name>A0ABN3FQF7_9ACTN</name>
<dbReference type="PANTHER" id="PTHR33713">
    <property type="entry name" value="ANTITOXIN YAFN-RELATED"/>
    <property type="match status" value="1"/>
</dbReference>
<evidence type="ECO:0000256" key="1">
    <source>
        <dbReference type="ARBA" id="ARBA00009981"/>
    </source>
</evidence>
<evidence type="ECO:0000313" key="4">
    <source>
        <dbReference type="Proteomes" id="UP001500253"/>
    </source>
</evidence>
<protein>
    <recommendedName>
        <fullName evidence="2">Antitoxin</fullName>
    </recommendedName>
</protein>
<dbReference type="Gene3D" id="6.10.250.330">
    <property type="match status" value="1"/>
</dbReference>
<dbReference type="PANTHER" id="PTHR33713:SF6">
    <property type="entry name" value="ANTITOXIN YEFM"/>
    <property type="match status" value="1"/>
</dbReference>